<keyword evidence="2" id="KW-1185">Reference proteome</keyword>
<dbReference type="KEGG" id="ache:ACHE_80839S"/>
<evidence type="ECO:0000313" key="1">
    <source>
        <dbReference type="EMBL" id="BCR92939.1"/>
    </source>
</evidence>
<evidence type="ECO:0000313" key="2">
    <source>
        <dbReference type="Proteomes" id="UP000637239"/>
    </source>
</evidence>
<reference evidence="1" key="1">
    <citation type="submission" date="2021-01" db="EMBL/GenBank/DDBJ databases">
        <authorList>
            <consortium name="Aspergillus chevalieri M1 genome sequencing consortium"/>
            <person name="Kazuki M."/>
            <person name="Futagami T."/>
        </authorList>
    </citation>
    <scope>NUCLEOTIDE SEQUENCE</scope>
    <source>
        <strain evidence="1">M1</strain>
    </source>
</reference>
<organism evidence="1 2">
    <name type="scientific">Aspergillus chevalieri</name>
    <name type="common">Eurotium chevalieri</name>
    <dbReference type="NCBI Taxonomy" id="182096"/>
    <lineage>
        <taxon>Eukaryota</taxon>
        <taxon>Fungi</taxon>
        <taxon>Dikarya</taxon>
        <taxon>Ascomycota</taxon>
        <taxon>Pezizomycotina</taxon>
        <taxon>Eurotiomycetes</taxon>
        <taxon>Eurotiomycetidae</taxon>
        <taxon>Eurotiales</taxon>
        <taxon>Aspergillaceae</taxon>
        <taxon>Aspergillus</taxon>
        <taxon>Aspergillus subgen. Aspergillus</taxon>
    </lineage>
</organism>
<dbReference type="AlphaFoldDB" id="A0A7R7VY67"/>
<dbReference type="GeneID" id="66987288"/>
<gene>
    <name evidence="1" type="ORF">ACHE_80839S</name>
</gene>
<dbReference type="EMBL" id="AP024423">
    <property type="protein sequence ID" value="BCR92939.1"/>
    <property type="molecule type" value="Genomic_DNA"/>
</dbReference>
<proteinExistence type="predicted"/>
<accession>A0A7R7VY67</accession>
<dbReference type="RefSeq" id="XP_043141452.1">
    <property type="nucleotide sequence ID" value="XM_043284254.1"/>
</dbReference>
<reference evidence="1" key="2">
    <citation type="submission" date="2021-02" db="EMBL/GenBank/DDBJ databases">
        <title>Aspergillus chevalieri M1 genome sequence.</title>
        <authorList>
            <person name="Kadooka C."/>
            <person name="Mori K."/>
            <person name="Futagami T."/>
        </authorList>
    </citation>
    <scope>NUCLEOTIDE SEQUENCE</scope>
    <source>
        <strain evidence="1">M1</strain>
    </source>
</reference>
<sequence>MGGGHSGAWQRRLVGLQVDGADIGAVIGWLGQRSRAGHSQLFEEFCWLRRVSQEVELGLESGGREMEDWSGP</sequence>
<protein>
    <submittedName>
        <fullName evidence="1">Uncharacterized protein</fullName>
    </submittedName>
</protein>
<dbReference type="Proteomes" id="UP000637239">
    <property type="component" value="Chromosome 8"/>
</dbReference>
<name>A0A7R7VY67_ASPCH</name>